<reference evidence="1 2" key="1">
    <citation type="submission" date="2018-01" db="EMBL/GenBank/DDBJ databases">
        <title>Harnessing the power of phylogenomics to disentangle the directionality and signatures of interkingdom host jumping in the parasitic fungal genus Tolypocladium.</title>
        <authorList>
            <person name="Quandt C.A."/>
            <person name="Patterson W."/>
            <person name="Spatafora J.W."/>
        </authorList>
    </citation>
    <scope>NUCLEOTIDE SEQUENCE [LARGE SCALE GENOMIC DNA]</scope>
    <source>
        <strain evidence="1 2">NRBC 100945</strain>
    </source>
</reference>
<keyword evidence="2" id="KW-1185">Reference proteome</keyword>
<accession>A0A2S4KRX1</accession>
<dbReference type="OrthoDB" id="5584477at2759"/>
<dbReference type="Proteomes" id="UP000237481">
    <property type="component" value="Unassembled WGS sequence"/>
</dbReference>
<proteinExistence type="predicted"/>
<name>A0A2S4KRX1_9HYPO</name>
<protein>
    <submittedName>
        <fullName evidence="1">Uncharacterized protein</fullName>
    </submittedName>
</protein>
<gene>
    <name evidence="1" type="ORF">TPAR_06835</name>
</gene>
<organism evidence="1 2">
    <name type="scientific">Tolypocladium paradoxum</name>
    <dbReference type="NCBI Taxonomy" id="94208"/>
    <lineage>
        <taxon>Eukaryota</taxon>
        <taxon>Fungi</taxon>
        <taxon>Dikarya</taxon>
        <taxon>Ascomycota</taxon>
        <taxon>Pezizomycotina</taxon>
        <taxon>Sordariomycetes</taxon>
        <taxon>Hypocreomycetidae</taxon>
        <taxon>Hypocreales</taxon>
        <taxon>Ophiocordycipitaceae</taxon>
        <taxon>Tolypocladium</taxon>
    </lineage>
</organism>
<evidence type="ECO:0000313" key="2">
    <source>
        <dbReference type="Proteomes" id="UP000237481"/>
    </source>
</evidence>
<dbReference type="AlphaFoldDB" id="A0A2S4KRX1"/>
<dbReference type="STRING" id="94208.A0A2S4KRX1"/>
<dbReference type="EMBL" id="PKSG01000772">
    <property type="protein sequence ID" value="POR32939.1"/>
    <property type="molecule type" value="Genomic_DNA"/>
</dbReference>
<comment type="caution">
    <text evidence="1">The sequence shown here is derived from an EMBL/GenBank/DDBJ whole genome shotgun (WGS) entry which is preliminary data.</text>
</comment>
<sequence>MTDQSRSEVIKEHPIGNGLDAFRASFSSICDDRSVARSSAAIDQLAQDDLRNLTLPFLFALQSLSVAGLLFSRTSAGTLRNDLLKLIAAIASADFDFDRVKPLLKEAVADKP</sequence>
<evidence type="ECO:0000313" key="1">
    <source>
        <dbReference type="EMBL" id="POR32939.1"/>
    </source>
</evidence>